<dbReference type="RefSeq" id="WP_187657108.1">
    <property type="nucleotide sequence ID" value="NZ_JACSOD020000491.1"/>
</dbReference>
<dbReference type="SUPFAM" id="SSF56059">
    <property type="entry name" value="Glutathione synthetase ATP-binding domain-like"/>
    <property type="match status" value="1"/>
</dbReference>
<keyword evidence="3" id="KW-1185">Reference proteome</keyword>
<organism evidence="2 3">
    <name type="scientific">Flavobacterium macrobrachii</name>
    <dbReference type="NCBI Taxonomy" id="591204"/>
    <lineage>
        <taxon>Bacteria</taxon>
        <taxon>Pseudomonadati</taxon>
        <taxon>Bacteroidota</taxon>
        <taxon>Flavobacteriia</taxon>
        <taxon>Flavobacteriales</taxon>
        <taxon>Flavobacteriaceae</taxon>
        <taxon>Flavobacterium</taxon>
    </lineage>
</organism>
<dbReference type="InterPro" id="IPR013651">
    <property type="entry name" value="ATP-grasp_RimK-type"/>
</dbReference>
<dbReference type="Proteomes" id="UP000759529">
    <property type="component" value="Unassembled WGS sequence"/>
</dbReference>
<protein>
    <recommendedName>
        <fullName evidence="1">ATP-grasp fold RimK-type domain-containing protein</fullName>
    </recommendedName>
</protein>
<dbReference type="Pfam" id="PF08443">
    <property type="entry name" value="RimK"/>
    <property type="match status" value="1"/>
</dbReference>
<evidence type="ECO:0000313" key="2">
    <source>
        <dbReference type="EMBL" id="MBM6499830.1"/>
    </source>
</evidence>
<evidence type="ECO:0000259" key="1">
    <source>
        <dbReference type="Pfam" id="PF08443"/>
    </source>
</evidence>
<sequence length="339" mass="39505">MIAIHNDLRKHLFHYLWIEYCKQKNIAYKLVDCFDSDIINQLADCSCLMWHYNQSSSIDIVMAKPLLFSLEQSGFKVFPDFNTAWHFDDKIGQKYLLESLQIDLVKTWVFYDTKTALSWINQTTFPKVFKLRGGAGSQNVQLVKTKSKATALVKKAFGKGFPAYDGWESFKERFRKWRLGKADFKEVIKGTVRLIKPPRYAQVMGNEINYLYFQEFIPNNDSDIRIIVIDGKAFGIKRMNRENDFRASGSGFILYEKEQIDAVFVKAAFEINKKIKAQCIAYDFVYGKNNKPLLIEISYGFANAGYNDCPGYWDENMNWYEGKFNPYGWMIDLMLKNGK</sequence>
<reference evidence="2 3" key="1">
    <citation type="submission" date="2021-02" db="EMBL/GenBank/DDBJ databases">
        <authorList>
            <person name="Jung H.S."/>
            <person name="Chun B.H."/>
            <person name="Jeon C.O."/>
        </authorList>
    </citation>
    <scope>NUCLEOTIDE SEQUENCE [LARGE SCALE GENOMIC DNA]</scope>
    <source>
        <strain evidence="2 3">LMG 25203</strain>
    </source>
</reference>
<comment type="caution">
    <text evidence="2">The sequence shown here is derived from an EMBL/GenBank/DDBJ whole genome shotgun (WGS) entry which is preliminary data.</text>
</comment>
<name>A0ABS2CXZ6_9FLAO</name>
<proteinExistence type="predicted"/>
<dbReference type="Gene3D" id="3.30.470.20">
    <property type="entry name" value="ATP-grasp fold, B domain"/>
    <property type="match status" value="1"/>
</dbReference>
<accession>A0ABS2CXZ6</accession>
<evidence type="ECO:0000313" key="3">
    <source>
        <dbReference type="Proteomes" id="UP000759529"/>
    </source>
</evidence>
<feature type="domain" description="ATP-grasp fold RimK-type" evidence="1">
    <location>
        <begin position="202"/>
        <end position="297"/>
    </location>
</feature>
<dbReference type="PANTHER" id="PTHR21621">
    <property type="entry name" value="RIBOSOMAL PROTEIN S6 MODIFICATION PROTEIN"/>
    <property type="match status" value="1"/>
</dbReference>
<gene>
    <name evidence="2" type="ORF">H9X54_011045</name>
</gene>
<dbReference type="EMBL" id="JACSOD020000491">
    <property type="protein sequence ID" value="MBM6499830.1"/>
    <property type="molecule type" value="Genomic_DNA"/>
</dbReference>
<dbReference type="PANTHER" id="PTHR21621:SF0">
    <property type="entry name" value="BETA-CITRYLGLUTAMATE SYNTHASE B-RELATED"/>
    <property type="match status" value="1"/>
</dbReference>